<dbReference type="Pfam" id="PF00730">
    <property type="entry name" value="HhH-GPD"/>
    <property type="match status" value="1"/>
</dbReference>
<evidence type="ECO:0000256" key="11">
    <source>
        <dbReference type="ARBA" id="ARBA00023204"/>
    </source>
</evidence>
<dbReference type="PANTHER" id="PTHR42944">
    <property type="entry name" value="ADENINE DNA GLYCOSYLASE"/>
    <property type="match status" value="1"/>
</dbReference>
<dbReference type="InterPro" id="IPR011257">
    <property type="entry name" value="DNA_glycosylase"/>
</dbReference>
<dbReference type="GO" id="GO:0046872">
    <property type="term" value="F:metal ion binding"/>
    <property type="evidence" value="ECO:0007669"/>
    <property type="project" value="UniProtKB-KW"/>
</dbReference>
<evidence type="ECO:0000256" key="7">
    <source>
        <dbReference type="ARBA" id="ARBA00022763"/>
    </source>
</evidence>
<dbReference type="AlphaFoldDB" id="A0A1G2MJG6"/>
<gene>
    <name evidence="14" type="ORF">A2W52_00165</name>
</gene>
<feature type="domain" description="HhH-GPD" evidence="13">
    <location>
        <begin position="52"/>
        <end position="212"/>
    </location>
</feature>
<dbReference type="SUPFAM" id="SSF48150">
    <property type="entry name" value="DNA-glycosylase"/>
    <property type="match status" value="1"/>
</dbReference>
<dbReference type="GO" id="GO:0032357">
    <property type="term" value="F:oxidized purine DNA binding"/>
    <property type="evidence" value="ECO:0007669"/>
    <property type="project" value="TreeGrafter"/>
</dbReference>
<protein>
    <recommendedName>
        <fullName evidence="5">Adenine DNA glycosylase</fullName>
        <ecNumber evidence="4">3.2.2.31</ecNumber>
    </recommendedName>
</protein>
<evidence type="ECO:0000256" key="10">
    <source>
        <dbReference type="ARBA" id="ARBA00023014"/>
    </source>
</evidence>
<dbReference type="InterPro" id="IPR044298">
    <property type="entry name" value="MIG/MutY"/>
</dbReference>
<keyword evidence="7" id="KW-0227">DNA damage</keyword>
<dbReference type="EMBL" id="MHRJ01000015">
    <property type="protein sequence ID" value="OHA23132.1"/>
    <property type="molecule type" value="Genomic_DNA"/>
</dbReference>
<evidence type="ECO:0000313" key="15">
    <source>
        <dbReference type="Proteomes" id="UP000176493"/>
    </source>
</evidence>
<comment type="caution">
    <text evidence="14">The sequence shown here is derived from an EMBL/GenBank/DDBJ whole genome shotgun (WGS) entry which is preliminary data.</text>
</comment>
<dbReference type="GO" id="GO:0000701">
    <property type="term" value="F:purine-specific mismatch base pair DNA N-glycosylase activity"/>
    <property type="evidence" value="ECO:0007669"/>
    <property type="project" value="UniProtKB-EC"/>
</dbReference>
<evidence type="ECO:0000256" key="4">
    <source>
        <dbReference type="ARBA" id="ARBA00012045"/>
    </source>
</evidence>
<dbReference type="Pfam" id="PF00633">
    <property type="entry name" value="HHH"/>
    <property type="match status" value="1"/>
</dbReference>
<comment type="similarity">
    <text evidence="3">Belongs to the Nth/MutY family.</text>
</comment>
<name>A0A1G2MJG6_9BACT</name>
<dbReference type="CDD" id="cd00056">
    <property type="entry name" value="ENDO3c"/>
    <property type="match status" value="1"/>
</dbReference>
<comment type="catalytic activity">
    <reaction evidence="1">
        <text>Hydrolyzes free adenine bases from 7,8-dihydro-8-oxoguanine:adenine mismatched double-stranded DNA, leaving an apurinic site.</text>
        <dbReference type="EC" id="3.2.2.31"/>
    </reaction>
</comment>
<dbReference type="EC" id="3.2.2.31" evidence="4"/>
<evidence type="ECO:0000256" key="8">
    <source>
        <dbReference type="ARBA" id="ARBA00022801"/>
    </source>
</evidence>
<evidence type="ECO:0000256" key="5">
    <source>
        <dbReference type="ARBA" id="ARBA00022023"/>
    </source>
</evidence>
<evidence type="ECO:0000256" key="2">
    <source>
        <dbReference type="ARBA" id="ARBA00001966"/>
    </source>
</evidence>
<dbReference type="Gene3D" id="1.10.1670.10">
    <property type="entry name" value="Helix-hairpin-Helix base-excision DNA repair enzymes (C-terminal)"/>
    <property type="match status" value="1"/>
</dbReference>
<dbReference type="InterPro" id="IPR003265">
    <property type="entry name" value="HhH-GPD_domain"/>
</dbReference>
<dbReference type="Proteomes" id="UP000176493">
    <property type="component" value="Unassembled WGS sequence"/>
</dbReference>
<evidence type="ECO:0000313" key="14">
    <source>
        <dbReference type="EMBL" id="OHA23132.1"/>
    </source>
</evidence>
<dbReference type="InterPro" id="IPR023170">
    <property type="entry name" value="HhH_base_excis_C"/>
</dbReference>
<dbReference type="GO" id="GO:0035485">
    <property type="term" value="F:adenine/guanine mispair binding"/>
    <property type="evidence" value="ECO:0007669"/>
    <property type="project" value="TreeGrafter"/>
</dbReference>
<keyword evidence="6" id="KW-0479">Metal-binding</keyword>
<dbReference type="GO" id="GO:0051536">
    <property type="term" value="F:iron-sulfur cluster binding"/>
    <property type="evidence" value="ECO:0007669"/>
    <property type="project" value="UniProtKB-KW"/>
</dbReference>
<evidence type="ECO:0000256" key="6">
    <source>
        <dbReference type="ARBA" id="ARBA00022723"/>
    </source>
</evidence>
<evidence type="ECO:0000256" key="9">
    <source>
        <dbReference type="ARBA" id="ARBA00023004"/>
    </source>
</evidence>
<keyword evidence="8" id="KW-0378">Hydrolase</keyword>
<dbReference type="GO" id="GO:0006284">
    <property type="term" value="P:base-excision repair"/>
    <property type="evidence" value="ECO:0007669"/>
    <property type="project" value="InterPro"/>
</dbReference>
<keyword evidence="11" id="KW-0234">DNA repair</keyword>
<evidence type="ECO:0000259" key="13">
    <source>
        <dbReference type="SMART" id="SM00478"/>
    </source>
</evidence>
<evidence type="ECO:0000256" key="12">
    <source>
        <dbReference type="ARBA" id="ARBA00023295"/>
    </source>
</evidence>
<keyword evidence="10" id="KW-0411">Iron-sulfur</keyword>
<dbReference type="GO" id="GO:0006298">
    <property type="term" value="P:mismatch repair"/>
    <property type="evidence" value="ECO:0007669"/>
    <property type="project" value="TreeGrafter"/>
</dbReference>
<evidence type="ECO:0000256" key="3">
    <source>
        <dbReference type="ARBA" id="ARBA00008343"/>
    </source>
</evidence>
<sequence length="291" mass="33553">MSVKDYENRARFSEKRIIRFQNKVLDFYRKRGRVFPWRNIRDPYAILVSEVMLQQTQVDRVVPKYLEWLKRFPTVSSLACAPKGEVIKAWQGLGYNRRALHLKRAAEVIATKYKGKVPRTLEELQSLPGIGPYTSGAIAAFAFGMNLPFIETNIRTVFIHFFFRGKKKVRDEEILELVVRALPNKVRLLSRHKVELCSVREWYNALMDCGAMLKRAVGNVNTCAAKYAKQSAFKGSRKEIRGAILRRATEKEKVTLADFKEHQTKFSVPEIFSELASEGFLRKIGEDFTLA</sequence>
<reference evidence="14 15" key="1">
    <citation type="journal article" date="2016" name="Nat. Commun.">
        <title>Thousands of microbial genomes shed light on interconnected biogeochemical processes in an aquifer system.</title>
        <authorList>
            <person name="Anantharaman K."/>
            <person name="Brown C.T."/>
            <person name="Hug L.A."/>
            <person name="Sharon I."/>
            <person name="Castelle C.J."/>
            <person name="Probst A.J."/>
            <person name="Thomas B.C."/>
            <person name="Singh A."/>
            <person name="Wilkins M.J."/>
            <person name="Karaoz U."/>
            <person name="Brodie E.L."/>
            <person name="Williams K.H."/>
            <person name="Hubbard S.S."/>
            <person name="Banfield J.F."/>
        </authorList>
    </citation>
    <scope>NUCLEOTIDE SEQUENCE [LARGE SCALE GENOMIC DNA]</scope>
</reference>
<dbReference type="InterPro" id="IPR000445">
    <property type="entry name" value="HhH_motif"/>
</dbReference>
<dbReference type="SMART" id="SM00478">
    <property type="entry name" value="ENDO3c"/>
    <property type="match status" value="1"/>
</dbReference>
<dbReference type="Gene3D" id="1.10.340.30">
    <property type="entry name" value="Hypothetical protein, domain 2"/>
    <property type="match status" value="1"/>
</dbReference>
<keyword evidence="9" id="KW-0408">Iron</keyword>
<keyword evidence="12" id="KW-0326">Glycosidase</keyword>
<accession>A0A1G2MJG6</accession>
<organism evidence="14 15">
    <name type="scientific">Candidatus Taylorbacteria bacterium RIFCSPHIGHO2_02_49_25</name>
    <dbReference type="NCBI Taxonomy" id="1802305"/>
    <lineage>
        <taxon>Bacteria</taxon>
        <taxon>Candidatus Tayloriibacteriota</taxon>
    </lineage>
</organism>
<dbReference type="GO" id="GO:0034039">
    <property type="term" value="F:8-oxo-7,8-dihydroguanine DNA N-glycosylase activity"/>
    <property type="evidence" value="ECO:0007669"/>
    <property type="project" value="TreeGrafter"/>
</dbReference>
<evidence type="ECO:0000256" key="1">
    <source>
        <dbReference type="ARBA" id="ARBA00000843"/>
    </source>
</evidence>
<comment type="cofactor">
    <cofactor evidence="2">
        <name>[4Fe-4S] cluster</name>
        <dbReference type="ChEBI" id="CHEBI:49883"/>
    </cofactor>
</comment>
<proteinExistence type="inferred from homology"/>
<dbReference type="PANTHER" id="PTHR42944:SF1">
    <property type="entry name" value="ADENINE DNA GLYCOSYLASE"/>
    <property type="match status" value="1"/>
</dbReference>